<dbReference type="HOGENOM" id="CLU_3258577_0_0_9"/>
<name>Q8DTH9_STRMU</name>
<dbReference type="STRING" id="210007.SMU_1360c"/>
<evidence type="ECO:0008006" key="3">
    <source>
        <dbReference type="Google" id="ProtNLM"/>
    </source>
</evidence>
<sequence>MEFLEKFKVLKQPRKANNISKNRVAMIFLTIHKSRGFLSSPY</sequence>
<evidence type="ECO:0000313" key="2">
    <source>
        <dbReference type="Proteomes" id="UP000002512"/>
    </source>
</evidence>
<dbReference type="AlphaFoldDB" id="Q8DTH9"/>
<gene>
    <name evidence="1" type="ordered locus">SMU_1360c</name>
</gene>
<protein>
    <recommendedName>
        <fullName evidence="3">Transposase</fullName>
    </recommendedName>
</protein>
<dbReference type="PATRIC" id="fig|210007.7.peg.1214"/>
<organism evidence="1 2">
    <name type="scientific">Streptococcus mutans serotype c (strain ATCC 700610 / UA159)</name>
    <dbReference type="NCBI Taxonomy" id="210007"/>
    <lineage>
        <taxon>Bacteria</taxon>
        <taxon>Bacillati</taxon>
        <taxon>Bacillota</taxon>
        <taxon>Bacilli</taxon>
        <taxon>Lactobacillales</taxon>
        <taxon>Streptococcaceae</taxon>
        <taxon>Streptococcus</taxon>
    </lineage>
</organism>
<accession>Q8DTH9</accession>
<dbReference type="Proteomes" id="UP000002512">
    <property type="component" value="Chromosome"/>
</dbReference>
<dbReference type="EMBL" id="AE014133">
    <property type="protein sequence ID" value="AAN59032.1"/>
    <property type="molecule type" value="Genomic_DNA"/>
</dbReference>
<keyword evidence="2" id="KW-1185">Reference proteome</keyword>
<evidence type="ECO:0000313" key="1">
    <source>
        <dbReference type="EMBL" id="AAN59032.1"/>
    </source>
</evidence>
<proteinExistence type="predicted"/>
<dbReference type="KEGG" id="smu:SMU_1360c"/>
<reference evidence="1 2" key="1">
    <citation type="journal article" date="2002" name="Proc. Natl. Acad. Sci. U.S.A.">
        <title>Genome sequence of Streptococcus mutans UA159, a cariogenic dental pathogen.</title>
        <authorList>
            <person name="Ajdic D."/>
            <person name="McShan W.M."/>
            <person name="McLaughlin R.E."/>
            <person name="Savic G."/>
            <person name="Chang J."/>
            <person name="Carson M.B."/>
            <person name="Primeaux C."/>
            <person name="Tian R."/>
            <person name="Kenton S."/>
            <person name="Jia H."/>
            <person name="Lin S."/>
            <person name="Qian Y."/>
            <person name="Li S."/>
            <person name="Zhu H."/>
            <person name="Najar F."/>
            <person name="Lai H."/>
            <person name="White J."/>
            <person name="Roe B.A."/>
            <person name="Ferretti J.J."/>
        </authorList>
    </citation>
    <scope>NUCLEOTIDE SEQUENCE [LARGE SCALE GENOMIC DNA]</scope>
    <source>
        <strain evidence="2">ATCC 700610 / UA159</strain>
    </source>
</reference>